<dbReference type="HOGENOM" id="CLU_001265_54_5_1"/>
<dbReference type="InterPro" id="IPR020846">
    <property type="entry name" value="MFS_dom"/>
</dbReference>
<evidence type="ECO:0000256" key="5">
    <source>
        <dbReference type="ARBA" id="ARBA00023136"/>
    </source>
</evidence>
<dbReference type="InterPro" id="IPR036259">
    <property type="entry name" value="MFS_trans_sf"/>
</dbReference>
<feature type="transmembrane region" description="Helical" evidence="7">
    <location>
        <begin position="435"/>
        <end position="454"/>
    </location>
</feature>
<accession>A0A086T800</accession>
<feature type="transmembrane region" description="Helical" evidence="7">
    <location>
        <begin position="377"/>
        <end position="396"/>
    </location>
</feature>
<evidence type="ECO:0000256" key="2">
    <source>
        <dbReference type="ARBA" id="ARBA00022448"/>
    </source>
</evidence>
<evidence type="ECO:0000256" key="4">
    <source>
        <dbReference type="ARBA" id="ARBA00022989"/>
    </source>
</evidence>
<dbReference type="PANTHER" id="PTHR23504">
    <property type="entry name" value="MAJOR FACILITATOR SUPERFAMILY DOMAIN-CONTAINING PROTEIN 10"/>
    <property type="match status" value="1"/>
</dbReference>
<feature type="transmembrane region" description="Helical" evidence="7">
    <location>
        <begin position="190"/>
        <end position="212"/>
    </location>
</feature>
<comment type="subcellular location">
    <subcellularLocation>
        <location evidence="1">Membrane</location>
        <topology evidence="1">Multi-pass membrane protein</topology>
    </subcellularLocation>
</comment>
<feature type="transmembrane region" description="Helical" evidence="7">
    <location>
        <begin position="346"/>
        <end position="365"/>
    </location>
</feature>
<feature type="compositionally biased region" description="Polar residues" evidence="6">
    <location>
        <begin position="555"/>
        <end position="571"/>
    </location>
</feature>
<keyword evidence="5 7" id="KW-0472">Membrane</keyword>
<feature type="transmembrane region" description="Helical" evidence="7">
    <location>
        <begin position="287"/>
        <end position="309"/>
    </location>
</feature>
<reference evidence="10" key="1">
    <citation type="journal article" date="2014" name="Genome Announc.">
        <title>Genome sequence and annotation of Acremonium chrysogenum, producer of the beta-lactam antibiotic cephalosporin C.</title>
        <authorList>
            <person name="Terfehr D."/>
            <person name="Dahlmann T.A."/>
            <person name="Specht T."/>
            <person name="Zadra I."/>
            <person name="Kuernsteiner H."/>
            <person name="Kueck U."/>
        </authorList>
    </citation>
    <scope>NUCLEOTIDE SEQUENCE [LARGE SCALE GENOMIC DNA]</scope>
    <source>
        <strain evidence="10">ATCC 11550 / CBS 779.69 / DSM 880 / IAM 14645 / JCM 23072 / IMI 49137</strain>
    </source>
</reference>
<feature type="region of interest" description="Disordered" evidence="6">
    <location>
        <begin position="502"/>
        <end position="571"/>
    </location>
</feature>
<evidence type="ECO:0000256" key="3">
    <source>
        <dbReference type="ARBA" id="ARBA00022692"/>
    </source>
</evidence>
<feature type="transmembrane region" description="Helical" evidence="7">
    <location>
        <begin position="146"/>
        <end position="170"/>
    </location>
</feature>
<keyword evidence="10" id="KW-1185">Reference proteome</keyword>
<sequence>MANSEDSSPARPKLPVQQLAILAVVRFAEPMAYTSVFPYLPEMIRDFGVERNKIARWAGLTSAVFSVAQSITAIGWGRAADYYGRKPMIVVGLLSTMITFIIWGLSSSLTMAIIVRAIQGGGNGNVGIIRTMVAEMVPERELQPRAFSVMPLVWSIGSVVGPSFGGFFAQPVKQFPSVFGDSKLFRRFPYLLPNLVAGVFFLISVTVASLFLRETLPGKREDRDWGLHFGKRLTRAFQRSKSTRHPRRPRRSSFVDGEATAPLVPSEVVAKDRRDPKTHARPSWKDVFTTQTVINLIAYTFLAFHSVAFDQNIAVFLDYPKMEELDGPVKLPFYFRGGFGLNSGEIGTILTCYGVACGLIQFLLYPALVARFGILQCFRFCSLLLPITYFLIPYTALFQNPVARYVALAIVMVVKGFGVIIAFPSTTILLTNSCTSLRVLGTLNGFATAFSGIGRGVGPLLTGLAFTWGAEHGYIIAPFAFLALVALLGAIPVFLIVEGDGPSATPDESEAEDNDDGLRDSGVLLPNESAIAEESEDEDDSRDNEREQSPLLGRGNQQAGSYNAINGSTRQ</sequence>
<keyword evidence="4 7" id="KW-1133">Transmembrane helix</keyword>
<dbReference type="InterPro" id="IPR011701">
    <property type="entry name" value="MFS"/>
</dbReference>
<evidence type="ECO:0000256" key="6">
    <source>
        <dbReference type="SAM" id="MobiDB-lite"/>
    </source>
</evidence>
<dbReference type="SUPFAM" id="SSF103473">
    <property type="entry name" value="MFS general substrate transporter"/>
    <property type="match status" value="1"/>
</dbReference>
<feature type="transmembrane region" description="Helical" evidence="7">
    <location>
        <begin position="88"/>
        <end position="106"/>
    </location>
</feature>
<dbReference type="OrthoDB" id="10262656at2759"/>
<dbReference type="Gene3D" id="1.20.1250.20">
    <property type="entry name" value="MFS general substrate transporter like domains"/>
    <property type="match status" value="1"/>
</dbReference>
<dbReference type="Proteomes" id="UP000029964">
    <property type="component" value="Unassembled WGS sequence"/>
</dbReference>
<feature type="transmembrane region" description="Helical" evidence="7">
    <location>
        <begin position="402"/>
        <end position="423"/>
    </location>
</feature>
<evidence type="ECO:0000256" key="7">
    <source>
        <dbReference type="SAM" id="Phobius"/>
    </source>
</evidence>
<dbReference type="GO" id="GO:0022857">
    <property type="term" value="F:transmembrane transporter activity"/>
    <property type="evidence" value="ECO:0007669"/>
    <property type="project" value="InterPro"/>
</dbReference>
<dbReference type="CDD" id="cd17330">
    <property type="entry name" value="MFS_SLC46_TetA_like"/>
    <property type="match status" value="1"/>
</dbReference>
<dbReference type="PROSITE" id="PS50850">
    <property type="entry name" value="MFS"/>
    <property type="match status" value="1"/>
</dbReference>
<evidence type="ECO:0000313" key="9">
    <source>
        <dbReference type="EMBL" id="KFH45482.1"/>
    </source>
</evidence>
<keyword evidence="3 7" id="KW-0812">Transmembrane</keyword>
<protein>
    <submittedName>
        <fullName evidence="9">Putative membrane protein-like protein</fullName>
    </submittedName>
</protein>
<feature type="domain" description="Major facilitator superfamily (MFS) profile" evidence="8">
    <location>
        <begin position="18"/>
        <end position="501"/>
    </location>
</feature>
<gene>
    <name evidence="9" type="ORF">ACRE_036780</name>
</gene>
<dbReference type="GO" id="GO:0016020">
    <property type="term" value="C:membrane"/>
    <property type="evidence" value="ECO:0007669"/>
    <property type="project" value="UniProtKB-SubCell"/>
</dbReference>
<name>A0A086T800_HAPC1</name>
<proteinExistence type="predicted"/>
<evidence type="ECO:0000256" key="1">
    <source>
        <dbReference type="ARBA" id="ARBA00004141"/>
    </source>
</evidence>
<feature type="transmembrane region" description="Helical" evidence="7">
    <location>
        <begin position="474"/>
        <end position="497"/>
    </location>
</feature>
<feature type="transmembrane region" description="Helical" evidence="7">
    <location>
        <begin position="54"/>
        <end position="76"/>
    </location>
</feature>
<dbReference type="AlphaFoldDB" id="A0A086T800"/>
<comment type="caution">
    <text evidence="9">The sequence shown here is derived from an EMBL/GenBank/DDBJ whole genome shotgun (WGS) entry which is preliminary data.</text>
</comment>
<organism evidence="9 10">
    <name type="scientific">Hapsidospora chrysogenum (strain ATCC 11550 / CBS 779.69 / DSM 880 / IAM 14645 / JCM 23072 / IMI 49137)</name>
    <name type="common">Acremonium chrysogenum</name>
    <dbReference type="NCBI Taxonomy" id="857340"/>
    <lineage>
        <taxon>Eukaryota</taxon>
        <taxon>Fungi</taxon>
        <taxon>Dikarya</taxon>
        <taxon>Ascomycota</taxon>
        <taxon>Pezizomycotina</taxon>
        <taxon>Sordariomycetes</taxon>
        <taxon>Hypocreomycetidae</taxon>
        <taxon>Hypocreales</taxon>
        <taxon>Bionectriaceae</taxon>
        <taxon>Hapsidospora</taxon>
    </lineage>
</organism>
<dbReference type="EMBL" id="JPKY01000031">
    <property type="protein sequence ID" value="KFH45482.1"/>
    <property type="molecule type" value="Genomic_DNA"/>
</dbReference>
<evidence type="ECO:0000313" key="10">
    <source>
        <dbReference type="Proteomes" id="UP000029964"/>
    </source>
</evidence>
<dbReference type="PANTHER" id="PTHR23504:SF8">
    <property type="entry name" value="TRANSPORTER, PUTATIVE (AFU_ORTHOLOGUE AFUA_1G03730)-RELATED"/>
    <property type="match status" value="1"/>
</dbReference>
<feature type="compositionally biased region" description="Acidic residues" evidence="6">
    <location>
        <begin position="531"/>
        <end position="542"/>
    </location>
</feature>
<dbReference type="Pfam" id="PF07690">
    <property type="entry name" value="MFS_1"/>
    <property type="match status" value="2"/>
</dbReference>
<keyword evidence="2" id="KW-0813">Transport</keyword>
<evidence type="ECO:0000259" key="8">
    <source>
        <dbReference type="PROSITE" id="PS50850"/>
    </source>
</evidence>